<protein>
    <submittedName>
        <fullName evidence="1">Uncharacterized protein</fullName>
    </submittedName>
</protein>
<keyword evidence="2" id="KW-1185">Reference proteome</keyword>
<reference evidence="1" key="1">
    <citation type="submission" date="2023-04" db="EMBL/GenBank/DDBJ databases">
        <title>A chromosome-level genome assembly of the parasitoid wasp Eretmocerus hayati.</title>
        <authorList>
            <person name="Zhong Y."/>
            <person name="Liu S."/>
            <person name="Liu Y."/>
        </authorList>
    </citation>
    <scope>NUCLEOTIDE SEQUENCE</scope>
    <source>
        <strain evidence="1">ZJU_SS_LIU_2023</strain>
    </source>
</reference>
<dbReference type="EMBL" id="CM056742">
    <property type="protein sequence ID" value="KAJ8677013.1"/>
    <property type="molecule type" value="Genomic_DNA"/>
</dbReference>
<organism evidence="1 2">
    <name type="scientific">Eretmocerus hayati</name>
    <dbReference type="NCBI Taxonomy" id="131215"/>
    <lineage>
        <taxon>Eukaryota</taxon>
        <taxon>Metazoa</taxon>
        <taxon>Ecdysozoa</taxon>
        <taxon>Arthropoda</taxon>
        <taxon>Hexapoda</taxon>
        <taxon>Insecta</taxon>
        <taxon>Pterygota</taxon>
        <taxon>Neoptera</taxon>
        <taxon>Endopterygota</taxon>
        <taxon>Hymenoptera</taxon>
        <taxon>Apocrita</taxon>
        <taxon>Proctotrupomorpha</taxon>
        <taxon>Chalcidoidea</taxon>
        <taxon>Aphelinidae</taxon>
        <taxon>Aphelininae</taxon>
        <taxon>Eretmocerus</taxon>
    </lineage>
</organism>
<proteinExistence type="predicted"/>
<sequence length="187" mass="21234">MNQNLGINSQGLENIADMIGGGEIPQRSATPILPQQFRSQTPVQQNQATPWDNPPKTESTPKLVSQNLAPQIVEQNHGNLGKNNNFQDHENSAFTQKPSIRRGESPFENLFRGMSFAKMTELWRKLNSREPQVNQYPDDRGIPTHNFDQQRENFNPNNLPRGCSTAQNFETNHNVPQNLNGMRINDM</sequence>
<comment type="caution">
    <text evidence="1">The sequence shown here is derived from an EMBL/GenBank/DDBJ whole genome shotgun (WGS) entry which is preliminary data.</text>
</comment>
<evidence type="ECO:0000313" key="1">
    <source>
        <dbReference type="EMBL" id="KAJ8677013.1"/>
    </source>
</evidence>
<name>A0ACC2P1N6_9HYME</name>
<gene>
    <name evidence="1" type="ORF">QAD02_012800</name>
</gene>
<accession>A0ACC2P1N6</accession>
<evidence type="ECO:0000313" key="2">
    <source>
        <dbReference type="Proteomes" id="UP001239111"/>
    </source>
</evidence>
<dbReference type="Proteomes" id="UP001239111">
    <property type="component" value="Chromosome 2"/>
</dbReference>